<evidence type="ECO:0000256" key="3">
    <source>
        <dbReference type="ARBA" id="ARBA00022552"/>
    </source>
</evidence>
<keyword evidence="8" id="KW-1185">Reference proteome</keyword>
<keyword evidence="5" id="KW-0175">Coiled coil</keyword>
<feature type="compositionally biased region" description="Acidic residues" evidence="6">
    <location>
        <begin position="355"/>
        <end position="367"/>
    </location>
</feature>
<keyword evidence="4" id="KW-0539">Nucleus</keyword>
<sequence>MATASSSKASSSKRKAIPTTAGKTKKSKPAPTSNDDASIPLGRALASTEKRIRDSAVRSLRTYLSTNGAHTIPTLELQKLWKGLFYCFWMSDKPLIQQRLADDLASLVLVHPSSSTNRSEAGLAFLEGFWDTITAEWGGLDKHRVDKFYLLVRRFVASGFQLLAEEKWPPVAVKTFQGILGKFDGVLSTNNPKTPDSLTYHLSDMYLDELEKVVEKVHDQENEQAEETEEGEEEELVLVPTLELLMPFVDALATAKSKAMYERIWANVFQPLLEDTLRASARDDEASLSDDEEEASLDDDKDEDVEEDEGEDLEEGEDEEEGGDETTNGTEFHSFADESGLPANDDESERSLPSDSEEDDEEDDAEDDVRFPLLLALSSVPTPTTANDDEEPDASSIDVALVLRKSIFQALFTAASRKDATEARRRLLYQLWRDEQDRLNDQAESSSSSSSSSSDDDE</sequence>
<dbReference type="RefSeq" id="XP_016293303.1">
    <property type="nucleotide sequence ID" value="XM_016435231.1"/>
</dbReference>
<dbReference type="eggNOG" id="KOG3911">
    <property type="taxonomic scope" value="Eukaryota"/>
</dbReference>
<reference evidence="8" key="1">
    <citation type="journal article" date="2013" name="Genome Announc.">
        <title>Draft genome sequence of Pseudozyma brasiliensis sp. nov. strain GHG001, a high producer of endo-1,4-xylanase isolated from an insect pest of sugarcane.</title>
        <authorList>
            <person name="Oliveira J.V.D.C."/>
            <person name="dos Santos R.A.C."/>
            <person name="Borges T.A."/>
            <person name="Riano-Pachon D.M."/>
            <person name="Goldman G.H."/>
        </authorList>
    </citation>
    <scope>NUCLEOTIDE SEQUENCE [LARGE SCALE GENOMIC DNA]</scope>
    <source>
        <strain evidence="8">GHG001</strain>
    </source>
</reference>
<evidence type="ECO:0000313" key="7">
    <source>
        <dbReference type="EMBL" id="EST08314.1"/>
    </source>
</evidence>
<feature type="region of interest" description="Disordered" evidence="6">
    <location>
        <begin position="1"/>
        <end position="40"/>
    </location>
</feature>
<keyword evidence="3" id="KW-0698">rRNA processing</keyword>
<feature type="compositionally biased region" description="Low complexity" evidence="6">
    <location>
        <begin position="1"/>
        <end position="10"/>
    </location>
</feature>
<organism evidence="7 8">
    <name type="scientific">Kalmanozyma brasiliensis (strain GHG001)</name>
    <name type="common">Yeast</name>
    <name type="synonym">Pseudozyma brasiliensis</name>
    <dbReference type="NCBI Taxonomy" id="1365824"/>
    <lineage>
        <taxon>Eukaryota</taxon>
        <taxon>Fungi</taxon>
        <taxon>Dikarya</taxon>
        <taxon>Basidiomycota</taxon>
        <taxon>Ustilaginomycotina</taxon>
        <taxon>Ustilaginomycetes</taxon>
        <taxon>Ustilaginales</taxon>
        <taxon>Ustilaginaceae</taxon>
        <taxon>Kalmanozyma</taxon>
    </lineage>
</organism>
<evidence type="ECO:0000256" key="6">
    <source>
        <dbReference type="SAM" id="MobiDB-lite"/>
    </source>
</evidence>
<proteinExistence type="inferred from homology"/>
<dbReference type="OMA" id="RLLYQLW"/>
<feature type="region of interest" description="Disordered" evidence="6">
    <location>
        <begin position="437"/>
        <end position="458"/>
    </location>
</feature>
<dbReference type="HOGENOM" id="CLU_022876_1_0_1"/>
<dbReference type="GO" id="GO:0005634">
    <property type="term" value="C:nucleus"/>
    <property type="evidence" value="ECO:0007669"/>
    <property type="project" value="UniProtKB-SubCell"/>
</dbReference>
<dbReference type="OrthoDB" id="2019504at2759"/>
<comment type="similarity">
    <text evidence="2">Belongs to the RRP1 family.</text>
</comment>
<evidence type="ECO:0000313" key="8">
    <source>
        <dbReference type="Proteomes" id="UP000019377"/>
    </source>
</evidence>
<dbReference type="Pfam" id="PF05997">
    <property type="entry name" value="Nop52"/>
    <property type="match status" value="1"/>
</dbReference>
<feature type="region of interest" description="Disordered" evidence="6">
    <location>
        <begin position="281"/>
        <end position="393"/>
    </location>
</feature>
<feature type="coiled-coil region" evidence="5">
    <location>
        <begin position="207"/>
        <end position="235"/>
    </location>
</feature>
<dbReference type="InterPro" id="IPR010301">
    <property type="entry name" value="RRP1"/>
</dbReference>
<dbReference type="PANTHER" id="PTHR13026:SF0">
    <property type="entry name" value="RIBOSOMAL RNA PROCESSING 1B"/>
    <property type="match status" value="1"/>
</dbReference>
<feature type="compositionally biased region" description="Acidic residues" evidence="6">
    <location>
        <begin position="286"/>
        <end position="324"/>
    </location>
</feature>
<feature type="compositionally biased region" description="Low complexity" evidence="6">
    <location>
        <begin position="445"/>
        <end position="458"/>
    </location>
</feature>
<dbReference type="AlphaFoldDB" id="V5EZK4"/>
<dbReference type="EMBL" id="KI545859">
    <property type="protein sequence ID" value="EST08314.1"/>
    <property type="molecule type" value="Genomic_DNA"/>
</dbReference>
<dbReference type="GO" id="GO:0006364">
    <property type="term" value="P:rRNA processing"/>
    <property type="evidence" value="ECO:0007669"/>
    <property type="project" value="UniProtKB-KW"/>
</dbReference>
<gene>
    <name evidence="7" type="ORF">PSEUBRA_SCAF17g04297</name>
</gene>
<dbReference type="GO" id="GO:0030688">
    <property type="term" value="C:preribosome, small subunit precursor"/>
    <property type="evidence" value="ECO:0007669"/>
    <property type="project" value="InterPro"/>
</dbReference>
<dbReference type="PANTHER" id="PTHR13026">
    <property type="entry name" value="NNP-1 PROTEIN NOVEL NUCLEAR PROTEIN 1 NOP52"/>
    <property type="match status" value="1"/>
</dbReference>
<evidence type="ECO:0000256" key="4">
    <source>
        <dbReference type="ARBA" id="ARBA00023242"/>
    </source>
</evidence>
<comment type="subcellular location">
    <subcellularLocation>
        <location evidence="1">Nucleus</location>
    </subcellularLocation>
</comment>
<evidence type="ECO:0000256" key="1">
    <source>
        <dbReference type="ARBA" id="ARBA00004123"/>
    </source>
</evidence>
<evidence type="ECO:0000256" key="2">
    <source>
        <dbReference type="ARBA" id="ARBA00006374"/>
    </source>
</evidence>
<protein>
    <submittedName>
        <fullName evidence="7">Uncharacterized protein</fullName>
    </submittedName>
</protein>
<dbReference type="GeneID" id="27417850"/>
<name>V5EZK4_KALBG</name>
<accession>V5EZK4</accession>
<dbReference type="Proteomes" id="UP000019377">
    <property type="component" value="Unassembled WGS sequence"/>
</dbReference>
<dbReference type="STRING" id="1365824.V5EZK4"/>
<evidence type="ECO:0000256" key="5">
    <source>
        <dbReference type="SAM" id="Coils"/>
    </source>
</evidence>